<dbReference type="Proteomes" id="UP001152320">
    <property type="component" value="Chromosome 8"/>
</dbReference>
<name>A0A9Q1H9B9_HOLLE</name>
<dbReference type="CDD" id="cd01670">
    <property type="entry name" value="Death"/>
    <property type="match status" value="1"/>
</dbReference>
<feature type="domain" description="Death" evidence="5">
    <location>
        <begin position="1055"/>
        <end position="1126"/>
    </location>
</feature>
<dbReference type="GO" id="GO:0007165">
    <property type="term" value="P:signal transduction"/>
    <property type="evidence" value="ECO:0007669"/>
    <property type="project" value="InterPro"/>
</dbReference>
<dbReference type="OrthoDB" id="1394818at2759"/>
<keyword evidence="3" id="KW-0175">Coiled coil</keyword>
<feature type="compositionally biased region" description="Polar residues" evidence="4">
    <location>
        <begin position="965"/>
        <end position="996"/>
    </location>
</feature>
<dbReference type="PANTHER" id="PTHR48051:SF1">
    <property type="entry name" value="RAS SUPPRESSOR PROTEIN 1"/>
    <property type="match status" value="1"/>
</dbReference>
<organism evidence="6 7">
    <name type="scientific">Holothuria leucospilota</name>
    <name type="common">Black long sea cucumber</name>
    <name type="synonym">Mertensiothuria leucospilota</name>
    <dbReference type="NCBI Taxonomy" id="206669"/>
    <lineage>
        <taxon>Eukaryota</taxon>
        <taxon>Metazoa</taxon>
        <taxon>Echinodermata</taxon>
        <taxon>Eleutherozoa</taxon>
        <taxon>Echinozoa</taxon>
        <taxon>Holothuroidea</taxon>
        <taxon>Aspidochirotacea</taxon>
        <taxon>Aspidochirotida</taxon>
        <taxon>Holothuriidae</taxon>
        <taxon>Holothuria</taxon>
    </lineage>
</organism>
<dbReference type="Pfam" id="PF00791">
    <property type="entry name" value="ZU5"/>
    <property type="match status" value="2"/>
</dbReference>
<evidence type="ECO:0000256" key="4">
    <source>
        <dbReference type="SAM" id="MobiDB-lite"/>
    </source>
</evidence>
<feature type="region of interest" description="Disordered" evidence="4">
    <location>
        <begin position="871"/>
        <end position="1034"/>
    </location>
</feature>
<keyword evidence="1" id="KW-0433">Leucine-rich repeat</keyword>
<dbReference type="SMART" id="SM00369">
    <property type="entry name" value="LRR_TYP"/>
    <property type="match status" value="2"/>
</dbReference>
<dbReference type="GO" id="GO:0005737">
    <property type="term" value="C:cytoplasm"/>
    <property type="evidence" value="ECO:0007669"/>
    <property type="project" value="TreeGrafter"/>
</dbReference>
<dbReference type="Gene3D" id="2.60.220.30">
    <property type="match status" value="2"/>
</dbReference>
<dbReference type="Pfam" id="PF00531">
    <property type="entry name" value="Death"/>
    <property type="match status" value="1"/>
</dbReference>
<dbReference type="InterPro" id="IPR003591">
    <property type="entry name" value="Leu-rich_rpt_typical-subtyp"/>
</dbReference>
<dbReference type="Gene3D" id="3.80.10.10">
    <property type="entry name" value="Ribonuclease Inhibitor"/>
    <property type="match status" value="1"/>
</dbReference>
<keyword evidence="2" id="KW-0677">Repeat</keyword>
<evidence type="ECO:0000259" key="5">
    <source>
        <dbReference type="PROSITE" id="PS50017"/>
    </source>
</evidence>
<evidence type="ECO:0000256" key="2">
    <source>
        <dbReference type="ARBA" id="ARBA00022737"/>
    </source>
</evidence>
<dbReference type="InterPro" id="IPR001611">
    <property type="entry name" value="Leu-rich_rpt"/>
</dbReference>
<dbReference type="InterPro" id="IPR000906">
    <property type="entry name" value="ZU5_dom"/>
</dbReference>
<dbReference type="SUPFAM" id="SSF47986">
    <property type="entry name" value="DEATH domain"/>
    <property type="match status" value="1"/>
</dbReference>
<evidence type="ECO:0000256" key="3">
    <source>
        <dbReference type="SAM" id="Coils"/>
    </source>
</evidence>
<feature type="compositionally biased region" description="Low complexity" evidence="4">
    <location>
        <begin position="954"/>
        <end position="964"/>
    </location>
</feature>
<accession>A0A9Q1H9B9</accession>
<feature type="compositionally biased region" description="Low complexity" evidence="4">
    <location>
        <begin position="997"/>
        <end position="1011"/>
    </location>
</feature>
<dbReference type="InterPro" id="IPR000488">
    <property type="entry name" value="Death_dom"/>
</dbReference>
<gene>
    <name evidence="6" type="ORF">HOLleu_18685</name>
</gene>
<dbReference type="PROSITE" id="PS51450">
    <property type="entry name" value="LRR"/>
    <property type="match status" value="1"/>
</dbReference>
<dbReference type="EMBL" id="JAIZAY010000008">
    <property type="protein sequence ID" value="KAJ8037784.1"/>
    <property type="molecule type" value="Genomic_DNA"/>
</dbReference>
<dbReference type="PROSITE" id="PS50017">
    <property type="entry name" value="DEATH_DOMAIN"/>
    <property type="match status" value="1"/>
</dbReference>
<dbReference type="SUPFAM" id="SSF52058">
    <property type="entry name" value="L domain-like"/>
    <property type="match status" value="1"/>
</dbReference>
<dbReference type="Pfam" id="PF13855">
    <property type="entry name" value="LRR_8"/>
    <property type="match status" value="1"/>
</dbReference>
<reference evidence="6" key="1">
    <citation type="submission" date="2021-10" db="EMBL/GenBank/DDBJ databases">
        <title>Tropical sea cucumber genome reveals ecological adaptation and Cuvierian tubules defense mechanism.</title>
        <authorList>
            <person name="Chen T."/>
        </authorList>
    </citation>
    <scope>NUCLEOTIDE SEQUENCE</scope>
    <source>
        <strain evidence="6">Nanhai2018</strain>
        <tissue evidence="6">Muscle</tissue>
    </source>
</reference>
<feature type="compositionally biased region" description="Basic and acidic residues" evidence="4">
    <location>
        <begin position="268"/>
        <end position="285"/>
    </location>
</feature>
<dbReference type="AlphaFoldDB" id="A0A9Q1H9B9"/>
<evidence type="ECO:0000313" key="6">
    <source>
        <dbReference type="EMBL" id="KAJ8037784.1"/>
    </source>
</evidence>
<dbReference type="PANTHER" id="PTHR48051">
    <property type="match status" value="1"/>
</dbReference>
<evidence type="ECO:0000256" key="1">
    <source>
        <dbReference type="ARBA" id="ARBA00022614"/>
    </source>
</evidence>
<feature type="compositionally biased region" description="Basic and acidic residues" evidence="4">
    <location>
        <begin position="1025"/>
        <end position="1034"/>
    </location>
</feature>
<comment type="caution">
    <text evidence="6">The sequence shown here is derived from an EMBL/GenBank/DDBJ whole genome shotgun (WGS) entry which is preliminary data.</text>
</comment>
<protein>
    <submittedName>
        <fullName evidence="6">P53-induced death domain-containing protein 1</fullName>
    </submittedName>
</protein>
<dbReference type="InterPro" id="IPR050216">
    <property type="entry name" value="LRR_domain-containing"/>
</dbReference>
<dbReference type="SMART" id="SM00364">
    <property type="entry name" value="LRR_BAC"/>
    <property type="match status" value="3"/>
</dbReference>
<feature type="coiled-coil region" evidence="3">
    <location>
        <begin position="1058"/>
        <end position="1092"/>
    </location>
</feature>
<sequence>MNISKSFHILPREDVIIKQSKDCRKTTIDLRGLSLTILPQDFFINLQSITILDLSFNHLTTLPSSLFELRSIKELYASHNLLRKLSSRVTNLSHLQILDVSHNCLDSLPQCLGSMASIRMVNCSGNNLTLLEPGVLAAPSLSHFSVTRNPIKNVPSDVYLQGLAPLRKHFGMAVPIVGRTSQLARENEHSKTFRERLNEIKLRRTKKREKLKLSSEQEIFRAAKNKTHVTNLTCRSVESAGQIQTSDYGSATSSVQNLEPNFWEECNRRGSEKDSSSCHGDHGSEGEDQISDFSDQSSWSEDVWNNVATPDFEDVMEEMDCILPNRTRFLKKCNVAILIPEHNKTNKMRSEFYLDIIQDVSLHPKMEKNWISASPVVSIGPDGTEFYKDTPAFIRLPIHVNRGNAKLRCLCSNTSEFERPSWTEMPASEFQVMKGFIVIRTFHLSFFTAVLDMSPAVVSTVVTPKEGGSLEVEQVPGVKVFFPPGSVQECIRATVKVISGELEEHQRTNLSPDDAVATPVVVLSPHGYLFQECEKNPVHVHLPIPNYLAIVQQFGPLAKLSLWQSRTSEEDPTSWQKLQVVPRLYHNEDGDYFVDVSVSHFSWLTGMWEGIKNSVGYSYQGGAVNMKCQAWMLESKESNKFGLVVICHNADKNIQEVGNYAINVGGSLKPVSVAPGGDIIVKLSKSAYFEPDTSADQDETLEKVHADYRGEEFEMQFACRFKGNAKPTNKDIFGKVLVKKKGSNQNLFAFNLIKKEENDDDEVPDPWAITSLRELADMHNVIANSNWKKLARSLGYTSVEVARFEKMAEPFDEIVAMYRRRKGSYDDFMKSFWEVAREVKLNPTGEEQGASEGETASSTWRNYFGLKSWLPSMGSTGNSSRASSSRVSSEDEENQPSTSGLNANRKRPIPQQSGSGSTSSSKRRKTRQGRPPPPNEEELLQQLRISPPQNSHASGSPGSSPPGSWTSHMRQTPLRNSTAQGHSSTHVVQSSSLTPHMSTTSAAPLLSSAMPRDIPSTSNATFQPRRLDDEMQRNDTTEITPAQLYRIAPLIQAHWYKLARLVRNDDNVESDIKDLKQQHEGAEEQATQMLLQWREKCPDVCNRGMLYGALVDLNLKSVGKKCEEIYQRSRNVNQS</sequence>
<dbReference type="Gene3D" id="1.10.533.10">
    <property type="entry name" value="Death Domain, Fas"/>
    <property type="match status" value="1"/>
</dbReference>
<feature type="region of interest" description="Disordered" evidence="4">
    <location>
        <begin position="268"/>
        <end position="295"/>
    </location>
</feature>
<feature type="compositionally biased region" description="Low complexity" evidence="4">
    <location>
        <begin position="872"/>
        <end position="887"/>
    </location>
</feature>
<dbReference type="InterPro" id="IPR032675">
    <property type="entry name" value="LRR_dom_sf"/>
</dbReference>
<proteinExistence type="predicted"/>
<dbReference type="InterPro" id="IPR011029">
    <property type="entry name" value="DEATH-like_dom_sf"/>
</dbReference>
<feature type="compositionally biased region" description="Low complexity" evidence="4">
    <location>
        <begin position="911"/>
        <end position="920"/>
    </location>
</feature>
<keyword evidence="7" id="KW-1185">Reference proteome</keyword>
<evidence type="ECO:0000313" key="7">
    <source>
        <dbReference type="Proteomes" id="UP001152320"/>
    </source>
</evidence>